<protein>
    <submittedName>
        <fullName evidence="1">Uncharacterized protein</fullName>
    </submittedName>
</protein>
<reference evidence="1" key="2">
    <citation type="submission" date="2021-04" db="EMBL/GenBank/DDBJ databases">
        <title>Isolation and genomic analysis of the ibuprofen-degrading bacterium Sphingomonas strain MPO218.</title>
        <authorList>
            <person name="Aulestia M."/>
            <person name="Flores A."/>
            <person name="Mangas E.L."/>
            <person name="Perez-Pulido A.J."/>
            <person name="Santero E."/>
            <person name="Camacho E.M."/>
        </authorList>
    </citation>
    <scope>NUCLEOTIDE SEQUENCE</scope>
    <source>
        <strain evidence="1">MPO218</strain>
    </source>
</reference>
<dbReference type="EMBL" id="CP059319">
    <property type="protein sequence ID" value="QTH23535.1"/>
    <property type="molecule type" value="Genomic_DNA"/>
</dbReference>
<dbReference type="Proteomes" id="UP000664914">
    <property type="component" value="Chromosome"/>
</dbReference>
<dbReference type="RefSeq" id="WP_208633858.1">
    <property type="nucleotide sequence ID" value="NZ_CP059319.1"/>
</dbReference>
<dbReference type="AlphaFoldDB" id="A0A975HFM1"/>
<organism evidence="1 2">
    <name type="scientific">Rhizorhabdus wittichii</name>
    <dbReference type="NCBI Taxonomy" id="160791"/>
    <lineage>
        <taxon>Bacteria</taxon>
        <taxon>Pseudomonadati</taxon>
        <taxon>Pseudomonadota</taxon>
        <taxon>Alphaproteobacteria</taxon>
        <taxon>Sphingomonadales</taxon>
        <taxon>Sphingomonadaceae</taxon>
        <taxon>Rhizorhabdus</taxon>
    </lineage>
</organism>
<evidence type="ECO:0000313" key="2">
    <source>
        <dbReference type="Proteomes" id="UP000664914"/>
    </source>
</evidence>
<gene>
    <name evidence="1" type="ORF">HRJ34_08565</name>
</gene>
<accession>A0A975HFM1</accession>
<reference evidence="1" key="1">
    <citation type="submission" date="2020-07" db="EMBL/GenBank/DDBJ databases">
        <authorList>
            <person name="Camacho E."/>
        </authorList>
    </citation>
    <scope>NUCLEOTIDE SEQUENCE</scope>
    <source>
        <strain evidence="1">MPO218</strain>
    </source>
</reference>
<evidence type="ECO:0000313" key="1">
    <source>
        <dbReference type="EMBL" id="QTH23535.1"/>
    </source>
</evidence>
<name>A0A975HFM1_9SPHN</name>
<proteinExistence type="predicted"/>
<sequence>MNPDIDRTALLRAHATLSAGCAFVATYAEREGTARTAHPAHARMTGNRLHELDRFLSVLIDEAASLLNGPRRDARLFARMRNTPEKLRRLGTVAALHGAVGQRLGAIGRICAYLRHCGDGVHRSGLARDIQLAGGRTDGGRTIAETPMGLYLEPPTIVAIAGLYRLVGDALLLSVDGTAP</sequence>